<gene>
    <name evidence="2" type="ORF">ITX56_17600</name>
</gene>
<proteinExistence type="predicted"/>
<accession>A0ABS7S0M2</accession>
<sequence length="89" mass="9742">MKKPKMTAHKAPLLLRPGSAMFDALTGIAAATIKAINKPGVRMIRSKNQFTRAFGAAWLALFGALLPLFILRAAAGAVLMHDMFYAWRK</sequence>
<dbReference type="Proteomes" id="UP000706580">
    <property type="component" value="Unassembled WGS sequence"/>
</dbReference>
<comment type="caution">
    <text evidence="2">The sequence shown here is derived from an EMBL/GenBank/DDBJ whole genome shotgun (WGS) entry which is preliminary data.</text>
</comment>
<keyword evidence="1" id="KW-1133">Transmembrane helix</keyword>
<keyword evidence="3" id="KW-1185">Reference proteome</keyword>
<evidence type="ECO:0000313" key="3">
    <source>
        <dbReference type="Proteomes" id="UP000706580"/>
    </source>
</evidence>
<keyword evidence="1" id="KW-0812">Transmembrane</keyword>
<evidence type="ECO:0000313" key="2">
    <source>
        <dbReference type="EMBL" id="MBZ0059585.1"/>
    </source>
</evidence>
<feature type="transmembrane region" description="Helical" evidence="1">
    <location>
        <begin position="56"/>
        <end position="80"/>
    </location>
</feature>
<protein>
    <recommendedName>
        <fullName evidence="4">Inner membrane protein</fullName>
    </recommendedName>
</protein>
<evidence type="ECO:0000256" key="1">
    <source>
        <dbReference type="SAM" id="Phobius"/>
    </source>
</evidence>
<organism evidence="2 3">
    <name type="scientific">Leclercia barmai</name>
    <dbReference type="NCBI Taxonomy" id="2785629"/>
    <lineage>
        <taxon>Bacteria</taxon>
        <taxon>Pseudomonadati</taxon>
        <taxon>Pseudomonadota</taxon>
        <taxon>Gammaproteobacteria</taxon>
        <taxon>Enterobacterales</taxon>
        <taxon>Enterobacteriaceae</taxon>
        <taxon>Leclercia</taxon>
    </lineage>
</organism>
<reference evidence="2 3" key="1">
    <citation type="submission" date="2020-11" db="EMBL/GenBank/DDBJ databases">
        <title>Draft Genome of Enterobacter sp. strain EMC7.</title>
        <authorList>
            <person name="Barman P."/>
            <person name="Sinha S."/>
            <person name="Sen S."/>
            <person name="Chakraborty R."/>
        </authorList>
    </citation>
    <scope>NUCLEOTIDE SEQUENCE [LARGE SCALE GENOMIC DNA]</scope>
    <source>
        <strain evidence="2 3">EMC7</strain>
    </source>
</reference>
<dbReference type="EMBL" id="JADMNK010000010">
    <property type="protein sequence ID" value="MBZ0059585.1"/>
    <property type="molecule type" value="Genomic_DNA"/>
</dbReference>
<evidence type="ECO:0008006" key="4">
    <source>
        <dbReference type="Google" id="ProtNLM"/>
    </source>
</evidence>
<keyword evidence="1" id="KW-0472">Membrane</keyword>
<name>A0ABS7S0M2_9ENTR</name>
<dbReference type="RefSeq" id="WP_223075259.1">
    <property type="nucleotide sequence ID" value="NZ_JADMNK010000010.1"/>
</dbReference>